<feature type="chain" id="PRO_5047101195" evidence="8">
    <location>
        <begin position="28"/>
        <end position="542"/>
    </location>
</feature>
<organism evidence="12 13">
    <name type="scientific">Enterococcus hulanensis</name>
    <dbReference type="NCBI Taxonomy" id="2559929"/>
    <lineage>
        <taxon>Bacteria</taxon>
        <taxon>Bacillati</taxon>
        <taxon>Bacillota</taxon>
        <taxon>Bacilli</taxon>
        <taxon>Lactobacillales</taxon>
        <taxon>Enterococcaceae</taxon>
        <taxon>Enterococcus</taxon>
    </lineage>
</organism>
<evidence type="ECO:0000256" key="8">
    <source>
        <dbReference type="SAM" id="SignalP"/>
    </source>
</evidence>
<protein>
    <submittedName>
        <fullName evidence="12">MucBP domain-containing protein</fullName>
    </submittedName>
</protein>
<accession>A0ABU3F7Q2</accession>
<dbReference type="Gene3D" id="3.10.20.320">
    <property type="entry name" value="Putative peptidoglycan bound protein (lpxtg motif)"/>
    <property type="match status" value="2"/>
</dbReference>
<keyword evidence="4" id="KW-0677">Repeat</keyword>
<name>A0ABU3F7Q2_9ENTE</name>
<feature type="domain" description="Gram-positive cocci surface proteins LPxTG" evidence="9">
    <location>
        <begin position="508"/>
        <end position="540"/>
    </location>
</feature>
<evidence type="ECO:0000256" key="7">
    <source>
        <dbReference type="SAM" id="Phobius"/>
    </source>
</evidence>
<reference evidence="12 13" key="1">
    <citation type="submission" date="2023-03" db="EMBL/GenBank/DDBJ databases">
        <authorList>
            <person name="Shen W."/>
            <person name="Cai J."/>
        </authorList>
    </citation>
    <scope>NUCLEOTIDE SEQUENCE [LARGE SCALE GENOMIC DNA]</scope>
    <source>
        <strain evidence="12 13">D6-4</strain>
    </source>
</reference>
<evidence type="ECO:0000256" key="5">
    <source>
        <dbReference type="ARBA" id="ARBA00023088"/>
    </source>
</evidence>
<feature type="transmembrane region" description="Helical" evidence="7">
    <location>
        <begin position="518"/>
        <end position="536"/>
    </location>
</feature>
<evidence type="ECO:0000259" key="11">
    <source>
        <dbReference type="Pfam" id="PF07523"/>
    </source>
</evidence>
<keyword evidence="7" id="KW-0812">Transmembrane</keyword>
<keyword evidence="1" id="KW-0134">Cell wall</keyword>
<evidence type="ECO:0000313" key="13">
    <source>
        <dbReference type="Proteomes" id="UP001252875"/>
    </source>
</evidence>
<evidence type="ECO:0000259" key="9">
    <source>
        <dbReference type="Pfam" id="PF00746"/>
    </source>
</evidence>
<dbReference type="RefSeq" id="WP_311823695.1">
    <property type="nucleotide sequence ID" value="NZ_JARPYF010000022.1"/>
</dbReference>
<evidence type="ECO:0000256" key="3">
    <source>
        <dbReference type="ARBA" id="ARBA00022729"/>
    </source>
</evidence>
<proteinExistence type="predicted"/>
<feature type="signal peptide" evidence="8">
    <location>
        <begin position="1"/>
        <end position="27"/>
    </location>
</feature>
<dbReference type="Pfam" id="PF07523">
    <property type="entry name" value="Big_3"/>
    <property type="match status" value="1"/>
</dbReference>
<dbReference type="EMBL" id="JARPYI010000022">
    <property type="protein sequence ID" value="MDT2602568.1"/>
    <property type="molecule type" value="Genomic_DNA"/>
</dbReference>
<evidence type="ECO:0000256" key="2">
    <source>
        <dbReference type="ARBA" id="ARBA00022525"/>
    </source>
</evidence>
<dbReference type="InterPro" id="IPR022038">
    <property type="entry name" value="Ig-like_bact"/>
</dbReference>
<evidence type="ECO:0000259" key="10">
    <source>
        <dbReference type="Pfam" id="PF06458"/>
    </source>
</evidence>
<gene>
    <name evidence="12" type="ORF">P7D85_22625</name>
</gene>
<evidence type="ECO:0000256" key="1">
    <source>
        <dbReference type="ARBA" id="ARBA00022512"/>
    </source>
</evidence>
<feature type="domain" description="MucBP" evidence="10">
    <location>
        <begin position="373"/>
        <end position="441"/>
    </location>
</feature>
<keyword evidence="3 8" id="KW-0732">Signal</keyword>
<keyword evidence="7" id="KW-1133">Transmembrane helix</keyword>
<feature type="domain" description="Ig-like" evidence="11">
    <location>
        <begin position="290"/>
        <end position="365"/>
    </location>
</feature>
<dbReference type="Pfam" id="PF00746">
    <property type="entry name" value="Gram_pos_anchor"/>
    <property type="match status" value="1"/>
</dbReference>
<keyword evidence="13" id="KW-1185">Reference proteome</keyword>
<dbReference type="InterPro" id="IPR013783">
    <property type="entry name" value="Ig-like_fold"/>
</dbReference>
<dbReference type="InterPro" id="IPR009459">
    <property type="entry name" value="MucBP_dom"/>
</dbReference>
<sequence>MKKIVSPLLACLCFFTLLFVSVPSAHAQGSVSSSFISTSVDGINYVSMGQDFQNPFSSPTKIDLAKNQTIYFRTELVVQNGTMSTYFVDFTNKDSQGNSWFDFTSYPVLSTGEGKITYTTDGINYTEQKPSLSALVGYKLEMTKPISHPDDANNRISEFVSSVTMTPKKEEILQNGGLNQNINPFSGGYDISYGLFPWQASRYVMFTNEIKPAEPITIKYVDEDGDRIHENQTISGNVGDAYNTATDAYRLKIDGYSLDQDKLPINEVGTLDTAPQTIIYTYQRNKTVLNARDSTIYVGDEWIAGDNFDGGTDPYERPITINDVQINGSVDTAKVGKYEITYSYDRVPNRIWTGDHATAKATVTVIDKKEAKPVTVTYVDTTGKEIHEKNIVKGELGAAFDVSGKEYQPAIKGYILDDKQLPKNAKGTFSDQAQTVVYVYQPEMKPTTDTSDSSSSDTTTTDTVSSSQPTDKSSDSSKNSGKATPAGSSNSYNRQTAIARNTSAKLFPKTGETRTSSYLLAGISVLIFAMGLLLFSHKKAKQ</sequence>
<keyword evidence="7" id="KW-0472">Membrane</keyword>
<evidence type="ECO:0000313" key="12">
    <source>
        <dbReference type="EMBL" id="MDT2602568.1"/>
    </source>
</evidence>
<evidence type="ECO:0000256" key="6">
    <source>
        <dbReference type="SAM" id="MobiDB-lite"/>
    </source>
</evidence>
<feature type="compositionally biased region" description="Low complexity" evidence="6">
    <location>
        <begin position="447"/>
        <end position="480"/>
    </location>
</feature>
<keyword evidence="2" id="KW-0964">Secreted</keyword>
<dbReference type="Proteomes" id="UP001252875">
    <property type="component" value="Unassembled WGS sequence"/>
</dbReference>
<feature type="compositionally biased region" description="Polar residues" evidence="6">
    <location>
        <begin position="486"/>
        <end position="495"/>
    </location>
</feature>
<dbReference type="NCBIfam" id="TIGR01167">
    <property type="entry name" value="LPXTG_anchor"/>
    <property type="match status" value="1"/>
</dbReference>
<feature type="region of interest" description="Disordered" evidence="6">
    <location>
        <begin position="445"/>
        <end position="495"/>
    </location>
</feature>
<evidence type="ECO:0000256" key="4">
    <source>
        <dbReference type="ARBA" id="ARBA00022737"/>
    </source>
</evidence>
<feature type="domain" description="MucBP" evidence="10">
    <location>
        <begin position="215"/>
        <end position="283"/>
    </location>
</feature>
<comment type="caution">
    <text evidence="12">The sequence shown here is derived from an EMBL/GenBank/DDBJ whole genome shotgun (WGS) entry which is preliminary data.</text>
</comment>
<keyword evidence="5" id="KW-0572">Peptidoglycan-anchor</keyword>
<dbReference type="Pfam" id="PF06458">
    <property type="entry name" value="MucBP"/>
    <property type="match status" value="2"/>
</dbReference>
<dbReference type="InterPro" id="IPR019931">
    <property type="entry name" value="LPXTG_anchor"/>
</dbReference>
<dbReference type="Gene3D" id="2.60.40.10">
    <property type="entry name" value="Immunoglobulins"/>
    <property type="match status" value="1"/>
</dbReference>